<keyword evidence="5 12" id="KW-0812">Transmembrane</keyword>
<evidence type="ECO:0000259" key="15">
    <source>
        <dbReference type="Pfam" id="PF00593"/>
    </source>
</evidence>
<keyword evidence="9 13" id="KW-0798">TonB box</keyword>
<gene>
    <name evidence="17" type="ORF">J5U18_11110</name>
</gene>
<dbReference type="InterPro" id="IPR023996">
    <property type="entry name" value="TonB-dep_OMP_SusC/RagA"/>
</dbReference>
<comment type="subcellular location">
    <subcellularLocation>
        <location evidence="1 12">Cell outer membrane</location>
        <topology evidence="1 12">Multi-pass membrane protein</topology>
    </subcellularLocation>
</comment>
<dbReference type="GO" id="GO:0015344">
    <property type="term" value="F:siderophore uptake transmembrane transporter activity"/>
    <property type="evidence" value="ECO:0007669"/>
    <property type="project" value="TreeGrafter"/>
</dbReference>
<dbReference type="SUPFAM" id="SSF56935">
    <property type="entry name" value="Porins"/>
    <property type="match status" value="1"/>
</dbReference>
<feature type="domain" description="TonB-dependent receptor-like beta-barrel" evidence="15">
    <location>
        <begin position="415"/>
        <end position="862"/>
    </location>
</feature>
<dbReference type="RefSeq" id="WP_353547603.1">
    <property type="nucleotide sequence ID" value="NZ_JAGKSB010000013.1"/>
</dbReference>
<dbReference type="Pfam" id="PF07715">
    <property type="entry name" value="Plug"/>
    <property type="match status" value="1"/>
</dbReference>
<dbReference type="InterPro" id="IPR039426">
    <property type="entry name" value="TonB-dep_rcpt-like"/>
</dbReference>
<dbReference type="InterPro" id="IPR012910">
    <property type="entry name" value="Plug_dom"/>
</dbReference>
<evidence type="ECO:0000256" key="1">
    <source>
        <dbReference type="ARBA" id="ARBA00004571"/>
    </source>
</evidence>
<dbReference type="Pfam" id="PF00593">
    <property type="entry name" value="TonB_dep_Rec_b-barrel"/>
    <property type="match status" value="1"/>
</dbReference>
<dbReference type="EMBL" id="JAGKSB010000013">
    <property type="protein sequence ID" value="MBP3944098.1"/>
    <property type="molecule type" value="Genomic_DNA"/>
</dbReference>
<evidence type="ECO:0000313" key="18">
    <source>
        <dbReference type="Proteomes" id="UP000679691"/>
    </source>
</evidence>
<dbReference type="GO" id="GO:0009279">
    <property type="term" value="C:cell outer membrane"/>
    <property type="evidence" value="ECO:0007669"/>
    <property type="project" value="UniProtKB-SubCell"/>
</dbReference>
<evidence type="ECO:0000256" key="10">
    <source>
        <dbReference type="ARBA" id="ARBA00023136"/>
    </source>
</evidence>
<feature type="domain" description="TonB-dependent receptor plug" evidence="16">
    <location>
        <begin position="129"/>
        <end position="250"/>
    </location>
</feature>
<evidence type="ECO:0000259" key="16">
    <source>
        <dbReference type="Pfam" id="PF07715"/>
    </source>
</evidence>
<evidence type="ECO:0000256" key="8">
    <source>
        <dbReference type="ARBA" id="ARBA00023065"/>
    </source>
</evidence>
<keyword evidence="11 12" id="KW-0998">Cell outer membrane</keyword>
<evidence type="ECO:0000256" key="13">
    <source>
        <dbReference type="RuleBase" id="RU003357"/>
    </source>
</evidence>
<evidence type="ECO:0000256" key="3">
    <source>
        <dbReference type="ARBA" id="ARBA00022452"/>
    </source>
</evidence>
<dbReference type="SUPFAM" id="SSF49464">
    <property type="entry name" value="Carboxypeptidase regulatory domain-like"/>
    <property type="match status" value="1"/>
</dbReference>
<evidence type="ECO:0000256" key="2">
    <source>
        <dbReference type="ARBA" id="ARBA00022448"/>
    </source>
</evidence>
<dbReference type="PANTHER" id="PTHR32552">
    <property type="entry name" value="FERRICHROME IRON RECEPTOR-RELATED"/>
    <property type="match status" value="1"/>
</dbReference>
<sequence>MKFKLTFKKHKIVPIVCFVAAISPMQLLAQQVAGRIISRLDGHPLSDVTITNRDISSSVKSASDGTFQIKAQKGNKLYFTLIGFQSKDMLVQKQSEPLKVELETAQKNLEEVVVTALGIKRESKGLSYATQQIKAEAVSGIKDNSGNFITSLNGKVAGAVITTASGGPGSSARIVLRGNKSITGNNNALIVIDGIVFDNSSVTQNTSGYANVYSSSDGGANINPEDIESINILKGPSAAALYGSRAVNGAVIITTKQGAAGQWRLDFNTTQTVETASNLPNFQQTYGRGNGGAYGSNAVDSWGEKAETNPDNVKSFFKKGYSNSQTLSASGGSEKVTSFFSFTNAKIGGIVPKNYMDRNNLDLRVNTELIKGLKTDIKLSYISQNILNKTRLSANGVMAQLFTMPRDMSEEEFGNYEKINPGTGLPESVFWSTNVNTDNPLWTINRTSVNEKRDRVNGLGSISYQFFPWMNFMTRISFDRYNEKTQGSFFNGTKANGNVLPGGQYFEIKSEYSNQNIDFLFTGSPSLGSENIKLNYIVGSSLLTRNYNTVTDMANGLVVPNNFSLAFAATPTYSGIQSYRRHLNSVFASANLALWESVYLDITGRNDWSSTLPAPHSYFYPSVGLSLVLNKWLKLPQWVSLAKVRGSYTQVGNDAEPNLLTQTYSYTTATGVGFITRNPSKNINNLKPEKTNSLEAGMDVQFFNNRLSLAGTYYKSNSKNQLMFLSVTNATGFNNQYINAGEIQNQGFELQLQAKPIQTAHFTWETNLNFARNINKVISLANGISLVNISDNTAYATAVVAAGSAYGDLYGYKWKKDAASGKYIVNSLGLPVVENGKKIGNYNPSSTLGWSNNFKFKNWGLHVNIDGRIGGEMVSGTAALLADYGVADFTTEHRDGSWILDAVDEAGNKNIKEIKAESFWTAVGAGGIYPYGQLFTFDMTNFRVRNLGISYRAPQGFIPYVKDAQFTFSMNNVLFLYKGKSIIDIPGVGKIKNPVDPEAAIGSSNFQGVEAAVLPTTRSFTLGVKLSF</sequence>
<dbReference type="InterPro" id="IPR037066">
    <property type="entry name" value="Plug_dom_sf"/>
</dbReference>
<accession>A0A8T4HFI4</accession>
<evidence type="ECO:0000256" key="12">
    <source>
        <dbReference type="PROSITE-ProRule" id="PRU01360"/>
    </source>
</evidence>
<dbReference type="InterPro" id="IPR023997">
    <property type="entry name" value="TonB-dep_OMP_SusC/RagA_CS"/>
</dbReference>
<dbReference type="Gene3D" id="2.40.170.20">
    <property type="entry name" value="TonB-dependent receptor, beta-barrel domain"/>
    <property type="match status" value="1"/>
</dbReference>
<dbReference type="Pfam" id="PF13715">
    <property type="entry name" value="CarbopepD_reg_2"/>
    <property type="match status" value="1"/>
</dbReference>
<dbReference type="InterPro" id="IPR000531">
    <property type="entry name" value="Beta-barrel_TonB"/>
</dbReference>
<dbReference type="NCBIfam" id="TIGR04056">
    <property type="entry name" value="OMP_RagA_SusC"/>
    <property type="match status" value="1"/>
</dbReference>
<keyword evidence="3 12" id="KW-1134">Transmembrane beta strand</keyword>
<dbReference type="Proteomes" id="UP000679691">
    <property type="component" value="Unassembled WGS sequence"/>
</dbReference>
<keyword evidence="8" id="KW-0406">Ion transport</keyword>
<keyword evidence="6 14" id="KW-0732">Signal</keyword>
<dbReference type="NCBIfam" id="TIGR04057">
    <property type="entry name" value="SusC_RagA_signa"/>
    <property type="match status" value="1"/>
</dbReference>
<dbReference type="PANTHER" id="PTHR32552:SF68">
    <property type="entry name" value="FERRICHROME OUTER MEMBRANE TRANSPORTER_PHAGE RECEPTOR"/>
    <property type="match status" value="1"/>
</dbReference>
<keyword evidence="4" id="KW-0410">Iron transport</keyword>
<protein>
    <submittedName>
        <fullName evidence="17">SusC/RagA family TonB-linked outer membrane protein</fullName>
    </submittedName>
</protein>
<dbReference type="InterPro" id="IPR036942">
    <property type="entry name" value="Beta-barrel_TonB_sf"/>
</dbReference>
<evidence type="ECO:0000256" key="9">
    <source>
        <dbReference type="ARBA" id="ARBA00023077"/>
    </source>
</evidence>
<dbReference type="Gene3D" id="2.170.130.10">
    <property type="entry name" value="TonB-dependent receptor, plug domain"/>
    <property type="match status" value="1"/>
</dbReference>
<evidence type="ECO:0000256" key="7">
    <source>
        <dbReference type="ARBA" id="ARBA00023004"/>
    </source>
</evidence>
<keyword evidence="2 12" id="KW-0813">Transport</keyword>
<comment type="similarity">
    <text evidence="12 13">Belongs to the TonB-dependent receptor family.</text>
</comment>
<dbReference type="InterPro" id="IPR008969">
    <property type="entry name" value="CarboxyPept-like_regulatory"/>
</dbReference>
<dbReference type="AlphaFoldDB" id="A0A8T4HFI4"/>
<evidence type="ECO:0000313" key="17">
    <source>
        <dbReference type="EMBL" id="MBP3944098.1"/>
    </source>
</evidence>
<feature type="chain" id="PRO_5035724847" evidence="14">
    <location>
        <begin position="30"/>
        <end position="1028"/>
    </location>
</feature>
<keyword evidence="18" id="KW-1185">Reference proteome</keyword>
<evidence type="ECO:0000256" key="11">
    <source>
        <dbReference type="ARBA" id="ARBA00023237"/>
    </source>
</evidence>
<evidence type="ECO:0000256" key="6">
    <source>
        <dbReference type="ARBA" id="ARBA00022729"/>
    </source>
</evidence>
<evidence type="ECO:0000256" key="4">
    <source>
        <dbReference type="ARBA" id="ARBA00022496"/>
    </source>
</evidence>
<organism evidence="17 18">
    <name type="scientific">Rhinopithecimicrobium faecis</name>
    <dbReference type="NCBI Taxonomy" id="2820698"/>
    <lineage>
        <taxon>Bacteria</taxon>
        <taxon>Pseudomonadati</taxon>
        <taxon>Bacteroidota</taxon>
        <taxon>Sphingobacteriia</taxon>
        <taxon>Sphingobacteriales</taxon>
        <taxon>Sphingobacteriaceae</taxon>
        <taxon>Rhinopithecimicrobium</taxon>
    </lineage>
</organism>
<dbReference type="PROSITE" id="PS52016">
    <property type="entry name" value="TONB_DEPENDENT_REC_3"/>
    <property type="match status" value="1"/>
</dbReference>
<evidence type="ECO:0000256" key="14">
    <source>
        <dbReference type="SAM" id="SignalP"/>
    </source>
</evidence>
<feature type="signal peptide" evidence="14">
    <location>
        <begin position="1"/>
        <end position="29"/>
    </location>
</feature>
<keyword evidence="10 12" id="KW-0472">Membrane</keyword>
<keyword evidence="7" id="KW-0408">Iron</keyword>
<name>A0A8T4HFI4_9SPHI</name>
<reference evidence="17" key="1">
    <citation type="submission" date="2021-03" db="EMBL/GenBank/DDBJ databases">
        <authorList>
            <person name="Lu T."/>
            <person name="Wang Q."/>
            <person name="Han X."/>
        </authorList>
    </citation>
    <scope>NUCLEOTIDE SEQUENCE</scope>
    <source>
        <strain evidence="17">WQ 2009</strain>
    </source>
</reference>
<comment type="caution">
    <text evidence="17">The sequence shown here is derived from an EMBL/GenBank/DDBJ whole genome shotgun (WGS) entry which is preliminary data.</text>
</comment>
<proteinExistence type="inferred from homology"/>
<evidence type="ECO:0000256" key="5">
    <source>
        <dbReference type="ARBA" id="ARBA00022692"/>
    </source>
</evidence>